<name>A0AAD9DPU2_9TELE</name>
<feature type="compositionally biased region" description="Basic and acidic residues" evidence="5">
    <location>
        <begin position="275"/>
        <end position="289"/>
    </location>
</feature>
<feature type="compositionally biased region" description="Low complexity" evidence="5">
    <location>
        <begin position="446"/>
        <end position="455"/>
    </location>
</feature>
<proteinExistence type="predicted"/>
<dbReference type="GO" id="GO:1904161">
    <property type="term" value="P:DNA synthesis involved in UV-damage excision repair"/>
    <property type="evidence" value="ECO:0007669"/>
    <property type="project" value="TreeGrafter"/>
</dbReference>
<evidence type="ECO:0000256" key="1">
    <source>
        <dbReference type="ARBA" id="ARBA00004123"/>
    </source>
</evidence>
<sequence length="467" mass="51889">MVTYKWLSLTLGVHVNTAKQMLYHYLEQRRKEKSGATLHATYLVSGKCLENGSMCHKVSVVREEKLEDIKSKLDMTVSIHVYSIQKSELKDSGPLYSTDYDAVKENLKNCNKYSAIRCAAAVPVSSGQLQRAQEKVLAAAPDTEGSKPGLNDHMAAASKISVKQPKGIMGMFSSKATPKSEEYSKEVKTEQKDDASPAEGAKTRPSSKADALSKFFGKPADKNAATDKPDKNIKEEVEGALTSLSAVSKTQSHSSPEHKQSIKEELLKNSSAAKGDSKDTGNKTKRLEQSDSEDEKGESQKTKRRRIKQPQPDSSDDEVIPDSPPVPEPQTRSLENEVKKEPVSHQEILEGKRRKRRRVLKSKTFLDDEGCIGRDHFILCTFKITAHLNHESVERVTEKGYESESYSESEDDFKASSYPSEDSVSLKQSLGKREEEKKLKEKGQKKAPAAANKATKQATIFGFFQKK</sequence>
<keyword evidence="3" id="KW-0235">DNA replication</keyword>
<dbReference type="EMBL" id="JAROKS010000023">
    <property type="protein sequence ID" value="KAK1788314.1"/>
    <property type="molecule type" value="Genomic_DNA"/>
</dbReference>
<dbReference type="GO" id="GO:0006271">
    <property type="term" value="P:DNA strand elongation involved in DNA replication"/>
    <property type="evidence" value="ECO:0007669"/>
    <property type="project" value="TreeGrafter"/>
</dbReference>
<feature type="compositionally biased region" description="Basic and acidic residues" evidence="5">
    <location>
        <begin position="431"/>
        <end position="444"/>
    </location>
</feature>
<dbReference type="Proteomes" id="UP001239994">
    <property type="component" value="Unassembled WGS sequence"/>
</dbReference>
<organism evidence="6 7">
    <name type="scientific">Electrophorus voltai</name>
    <dbReference type="NCBI Taxonomy" id="2609070"/>
    <lineage>
        <taxon>Eukaryota</taxon>
        <taxon>Metazoa</taxon>
        <taxon>Chordata</taxon>
        <taxon>Craniata</taxon>
        <taxon>Vertebrata</taxon>
        <taxon>Euteleostomi</taxon>
        <taxon>Actinopterygii</taxon>
        <taxon>Neopterygii</taxon>
        <taxon>Teleostei</taxon>
        <taxon>Ostariophysi</taxon>
        <taxon>Gymnotiformes</taxon>
        <taxon>Gymnotoidei</taxon>
        <taxon>Gymnotidae</taxon>
        <taxon>Electrophorus</taxon>
    </lineage>
</organism>
<dbReference type="PANTHER" id="PTHR17598:SF13">
    <property type="entry name" value="DNA POLYMERASE DELTA SUBUNIT 3"/>
    <property type="match status" value="1"/>
</dbReference>
<dbReference type="Pfam" id="PF09507">
    <property type="entry name" value="CDC27"/>
    <property type="match status" value="2"/>
</dbReference>
<evidence type="ECO:0000256" key="3">
    <source>
        <dbReference type="ARBA" id="ARBA00022705"/>
    </source>
</evidence>
<feature type="compositionally biased region" description="Basic and acidic residues" evidence="5">
    <location>
        <begin position="178"/>
        <end position="195"/>
    </location>
</feature>
<dbReference type="FunFam" id="3.90.1030.20:FF:000002">
    <property type="entry name" value="DNA polymerase delta subunit"/>
    <property type="match status" value="1"/>
</dbReference>
<feature type="region of interest" description="Disordered" evidence="5">
    <location>
        <begin position="394"/>
        <end position="455"/>
    </location>
</feature>
<gene>
    <name evidence="6" type="ORF">P4O66_016759</name>
</gene>
<comment type="caution">
    <text evidence="6">The sequence shown here is derived from an EMBL/GenBank/DDBJ whole genome shotgun (WGS) entry which is preliminary data.</text>
</comment>
<dbReference type="GO" id="GO:0003887">
    <property type="term" value="F:DNA-directed DNA polymerase activity"/>
    <property type="evidence" value="ECO:0007669"/>
    <property type="project" value="TreeGrafter"/>
</dbReference>
<feature type="region of interest" description="Disordered" evidence="5">
    <location>
        <begin position="170"/>
        <end position="355"/>
    </location>
</feature>
<evidence type="ECO:0000313" key="7">
    <source>
        <dbReference type="Proteomes" id="UP001239994"/>
    </source>
</evidence>
<evidence type="ECO:0000256" key="4">
    <source>
        <dbReference type="ARBA" id="ARBA00023242"/>
    </source>
</evidence>
<dbReference type="Gene3D" id="3.90.1030.20">
    <property type="entry name" value="DNA polymerase delta, p66 (Cdc27) subunit, wHTH domain"/>
    <property type="match status" value="1"/>
</dbReference>
<evidence type="ECO:0000256" key="5">
    <source>
        <dbReference type="SAM" id="MobiDB-lite"/>
    </source>
</evidence>
<protein>
    <recommendedName>
        <fullName evidence="2">DNA polymerase delta subunit 3</fullName>
    </recommendedName>
</protein>
<feature type="compositionally biased region" description="Polar residues" evidence="5">
    <location>
        <begin position="417"/>
        <end position="428"/>
    </location>
</feature>
<feature type="compositionally biased region" description="Basic and acidic residues" evidence="5">
    <location>
        <begin position="334"/>
        <end position="351"/>
    </location>
</feature>
<keyword evidence="4" id="KW-0539">Nucleus</keyword>
<dbReference type="GO" id="GO:0043625">
    <property type="term" value="C:delta DNA polymerase complex"/>
    <property type="evidence" value="ECO:0007669"/>
    <property type="project" value="InterPro"/>
</dbReference>
<keyword evidence="7" id="KW-1185">Reference proteome</keyword>
<accession>A0AAD9DPU2</accession>
<dbReference type="PANTHER" id="PTHR17598">
    <property type="entry name" value="DNA POLYMERASE DELTA SUBUNIT 3"/>
    <property type="match status" value="1"/>
</dbReference>
<feature type="compositionally biased region" description="Basic and acidic residues" evidence="5">
    <location>
        <begin position="219"/>
        <end position="237"/>
    </location>
</feature>
<dbReference type="InterPro" id="IPR041913">
    <property type="entry name" value="POLD3_sf"/>
</dbReference>
<feature type="compositionally biased region" description="Basic and acidic residues" evidence="5">
    <location>
        <begin position="255"/>
        <end position="267"/>
    </location>
</feature>
<reference evidence="6" key="1">
    <citation type="submission" date="2023-03" db="EMBL/GenBank/DDBJ databases">
        <title>Electrophorus voltai genome.</title>
        <authorList>
            <person name="Bian C."/>
        </authorList>
    </citation>
    <scope>NUCLEOTIDE SEQUENCE</scope>
    <source>
        <strain evidence="6">CB-2022</strain>
        <tissue evidence="6">Muscle</tissue>
    </source>
</reference>
<evidence type="ECO:0000256" key="2">
    <source>
        <dbReference type="ARBA" id="ARBA00017589"/>
    </source>
</evidence>
<comment type="subcellular location">
    <subcellularLocation>
        <location evidence="1">Nucleus</location>
    </subcellularLocation>
</comment>
<feature type="compositionally biased region" description="Polar residues" evidence="5">
    <location>
        <begin position="242"/>
        <end position="254"/>
    </location>
</feature>
<dbReference type="InterPro" id="IPR019038">
    <property type="entry name" value="POLD3"/>
</dbReference>
<dbReference type="AlphaFoldDB" id="A0AAD9DPU2"/>
<evidence type="ECO:0000313" key="6">
    <source>
        <dbReference type="EMBL" id="KAK1788314.1"/>
    </source>
</evidence>
<dbReference type="GO" id="GO:0006297">
    <property type="term" value="P:nucleotide-excision repair, DNA gap filling"/>
    <property type="evidence" value="ECO:0007669"/>
    <property type="project" value="TreeGrafter"/>
</dbReference>